<name>A0A6J4TMR5_9BACT</name>
<dbReference type="EMBL" id="CADCWE010000039">
    <property type="protein sequence ID" value="CAA9527610.1"/>
    <property type="molecule type" value="Genomic_DNA"/>
</dbReference>
<proteinExistence type="predicted"/>
<feature type="region of interest" description="Disordered" evidence="1">
    <location>
        <begin position="1"/>
        <end position="48"/>
    </location>
</feature>
<dbReference type="AlphaFoldDB" id="A0A6J4TMR5"/>
<organism evidence="2">
    <name type="scientific">uncultured Thermomicrobiales bacterium</name>
    <dbReference type="NCBI Taxonomy" id="1645740"/>
    <lineage>
        <taxon>Bacteria</taxon>
        <taxon>Pseudomonadati</taxon>
        <taxon>Thermomicrobiota</taxon>
        <taxon>Thermomicrobia</taxon>
        <taxon>Thermomicrobiales</taxon>
        <taxon>environmental samples</taxon>
    </lineage>
</organism>
<feature type="non-terminal residue" evidence="2">
    <location>
        <position position="1"/>
    </location>
</feature>
<gene>
    <name evidence="2" type="ORF">AVDCRST_MAG73-639</name>
</gene>
<evidence type="ECO:0000313" key="2">
    <source>
        <dbReference type="EMBL" id="CAA9527610.1"/>
    </source>
</evidence>
<accession>A0A6J4TMR5</accession>
<sequence length="48" mass="4933">SASPIRRSPRGCSSARAPPPRTWPTCSASWGRPTGARPPASPSGSGWS</sequence>
<reference evidence="2" key="1">
    <citation type="submission" date="2020-02" db="EMBL/GenBank/DDBJ databases">
        <authorList>
            <person name="Meier V. D."/>
        </authorList>
    </citation>
    <scope>NUCLEOTIDE SEQUENCE</scope>
    <source>
        <strain evidence="2">AVDCRST_MAG73</strain>
    </source>
</reference>
<evidence type="ECO:0000256" key="1">
    <source>
        <dbReference type="SAM" id="MobiDB-lite"/>
    </source>
</evidence>
<protein>
    <submittedName>
        <fullName evidence="2">Uncharacterized protein</fullName>
    </submittedName>
</protein>
<feature type="non-terminal residue" evidence="2">
    <location>
        <position position="48"/>
    </location>
</feature>